<dbReference type="PROSITE" id="PS00138">
    <property type="entry name" value="SUBTILASE_SER"/>
    <property type="match status" value="1"/>
</dbReference>
<dbReference type="AlphaFoldDB" id="A0A1I3I606"/>
<dbReference type="OrthoDB" id="9792152at2"/>
<feature type="active site" description="Charge relay system" evidence="5">
    <location>
        <position position="342"/>
    </location>
</feature>
<reference evidence="8 9" key="1">
    <citation type="submission" date="2016-10" db="EMBL/GenBank/DDBJ databases">
        <authorList>
            <person name="de Groot N.N."/>
        </authorList>
    </citation>
    <scope>NUCLEOTIDE SEQUENCE [LARGE SCALE GENOMIC DNA]</scope>
    <source>
        <strain evidence="8 9">DSM 26000</strain>
    </source>
</reference>
<sequence length="644" mass="69339">MKKSILIASFFIGTFAFAQTAEQRAEIQKSIDKNELTRLEQKFQLDYEFQQQKISSYLSANPNAKKTFVKDGNVFMLHHIDAEGNPIYINTKDANQVSNAKINALYGGGSVNVNITGTNMVAGVWDGGQINANHELLAGNVTMQPSQTVNSAGGNNHMQAVSGIMVGKIITTSTNPNAATARGLAPNATARNYDWDNDLTEMASFAGSGFLISNHSYGYSNTTTNNIWNYGAYDETSKDWDALLKTTPLYLPFVAGGNEQQTTGNASATGFDNMTGSSASKNVMTVGAINADNSMSDYSNWGPTDDGRVKPDIVTLGTSINVPLYTGNNTYTGVDINSSGTSYAAPAAAAAGLLLQQYYFSLFNKYMTAASLKALMLHTADDAGNAGPDAKFGWGILNVENAAKTIKQMQTGGSAKLVEFTTNPTNNSSAEVSTSGTAGGISAKASICWTDDEGTEQTATNGINNTTSRLVYNFDILFRQQGTPFIDRRTFAPLSVTSPNNVATVSSTWFVNNVDNYRQANITTSNLGNNLIVYVRKNTTSPAAVKPFSVLLTGLNITNATLAVNENVINSATVFYNKVDGQIKMISNNTKDGFGAYKIYDMSGKILKAGTERGNTISFQNDNNGVYILIYQNNNKEETFKFRK</sequence>
<evidence type="ECO:0000256" key="1">
    <source>
        <dbReference type="ARBA" id="ARBA00022670"/>
    </source>
</evidence>
<feature type="active site" description="Charge relay system" evidence="5">
    <location>
        <position position="157"/>
    </location>
</feature>
<dbReference type="RefSeq" id="WP_090081448.1">
    <property type="nucleotide sequence ID" value="NZ_FOQT01000004.1"/>
</dbReference>
<gene>
    <name evidence="8" type="ORF">SAMN05443292_2579</name>
</gene>
<dbReference type="PROSITE" id="PS51892">
    <property type="entry name" value="SUBTILASE"/>
    <property type="match status" value="1"/>
</dbReference>
<keyword evidence="3 5" id="KW-0378">Hydrolase</keyword>
<evidence type="ECO:0000256" key="3">
    <source>
        <dbReference type="ARBA" id="ARBA00022801"/>
    </source>
</evidence>
<evidence type="ECO:0000259" key="7">
    <source>
        <dbReference type="Pfam" id="PF00082"/>
    </source>
</evidence>
<dbReference type="EMBL" id="FOQT01000004">
    <property type="protein sequence ID" value="SFI43362.1"/>
    <property type="molecule type" value="Genomic_DNA"/>
</dbReference>
<dbReference type="GO" id="GO:0004252">
    <property type="term" value="F:serine-type endopeptidase activity"/>
    <property type="evidence" value="ECO:0007669"/>
    <property type="project" value="UniProtKB-UniRule"/>
</dbReference>
<dbReference type="Pfam" id="PF00082">
    <property type="entry name" value="Peptidase_S8"/>
    <property type="match status" value="1"/>
</dbReference>
<proteinExistence type="inferred from homology"/>
<protein>
    <submittedName>
        <fullName evidence="8">Por secretion system C-terminal sorting domain-containing protein</fullName>
    </submittedName>
</protein>
<dbReference type="Proteomes" id="UP000198931">
    <property type="component" value="Unassembled WGS sequence"/>
</dbReference>
<evidence type="ECO:0000313" key="8">
    <source>
        <dbReference type="EMBL" id="SFI43362.1"/>
    </source>
</evidence>
<dbReference type="InterPro" id="IPR026444">
    <property type="entry name" value="Secre_tail"/>
</dbReference>
<dbReference type="SUPFAM" id="SSF52743">
    <property type="entry name" value="Subtilisin-like"/>
    <property type="match status" value="1"/>
</dbReference>
<keyword evidence="1 5" id="KW-0645">Protease</keyword>
<evidence type="ECO:0000256" key="2">
    <source>
        <dbReference type="ARBA" id="ARBA00022729"/>
    </source>
</evidence>
<dbReference type="Gene3D" id="3.40.50.200">
    <property type="entry name" value="Peptidase S8/S53 domain"/>
    <property type="match status" value="1"/>
</dbReference>
<evidence type="ECO:0000256" key="5">
    <source>
        <dbReference type="PROSITE-ProRule" id="PRU01240"/>
    </source>
</evidence>
<evidence type="ECO:0000256" key="4">
    <source>
        <dbReference type="ARBA" id="ARBA00022825"/>
    </source>
</evidence>
<feature type="chain" id="PRO_5011578143" evidence="6">
    <location>
        <begin position="19"/>
        <end position="644"/>
    </location>
</feature>
<feature type="domain" description="Peptidase S8/S53" evidence="7">
    <location>
        <begin position="120"/>
        <end position="395"/>
    </location>
</feature>
<dbReference type="GO" id="GO:0006508">
    <property type="term" value="P:proteolysis"/>
    <property type="evidence" value="ECO:0007669"/>
    <property type="project" value="UniProtKB-KW"/>
</dbReference>
<dbReference type="STRING" id="1125876.SAMN05443292_2579"/>
<dbReference type="NCBIfam" id="TIGR04183">
    <property type="entry name" value="Por_Secre_tail"/>
    <property type="match status" value="1"/>
</dbReference>
<evidence type="ECO:0000256" key="6">
    <source>
        <dbReference type="SAM" id="SignalP"/>
    </source>
</evidence>
<dbReference type="InterPro" id="IPR023828">
    <property type="entry name" value="Peptidase_S8_Ser-AS"/>
</dbReference>
<accession>A0A1I3I606</accession>
<keyword evidence="9" id="KW-1185">Reference proteome</keyword>
<feature type="signal peptide" evidence="6">
    <location>
        <begin position="1"/>
        <end position="18"/>
    </location>
</feature>
<dbReference type="InterPro" id="IPR036852">
    <property type="entry name" value="Peptidase_S8/S53_dom_sf"/>
</dbReference>
<organism evidence="8 9">
    <name type="scientific">Halpernia frigidisoli</name>
    <dbReference type="NCBI Taxonomy" id="1125876"/>
    <lineage>
        <taxon>Bacteria</taxon>
        <taxon>Pseudomonadati</taxon>
        <taxon>Bacteroidota</taxon>
        <taxon>Flavobacteriia</taxon>
        <taxon>Flavobacteriales</taxon>
        <taxon>Weeksellaceae</taxon>
        <taxon>Chryseobacterium group</taxon>
        <taxon>Halpernia</taxon>
    </lineage>
</organism>
<keyword evidence="4 5" id="KW-0720">Serine protease</keyword>
<name>A0A1I3I606_9FLAO</name>
<comment type="similarity">
    <text evidence="5">Belongs to the peptidase S8 family.</text>
</comment>
<evidence type="ECO:0000313" key="9">
    <source>
        <dbReference type="Proteomes" id="UP000198931"/>
    </source>
</evidence>
<feature type="active site" description="Charge relay system" evidence="5">
    <location>
        <position position="126"/>
    </location>
</feature>
<dbReference type="InterPro" id="IPR000209">
    <property type="entry name" value="Peptidase_S8/S53_dom"/>
</dbReference>
<keyword evidence="2 6" id="KW-0732">Signal</keyword>